<dbReference type="RefSeq" id="XP_017299565.1">
    <property type="nucleotide sequence ID" value="XM_017444076.2"/>
</dbReference>
<organism evidence="3 4">
    <name type="scientific">Diaphorina citri</name>
    <name type="common">Asian citrus psyllid</name>
    <dbReference type="NCBI Taxonomy" id="121845"/>
    <lineage>
        <taxon>Eukaryota</taxon>
        <taxon>Metazoa</taxon>
        <taxon>Ecdysozoa</taxon>
        <taxon>Arthropoda</taxon>
        <taxon>Hexapoda</taxon>
        <taxon>Insecta</taxon>
        <taxon>Pterygota</taxon>
        <taxon>Neoptera</taxon>
        <taxon>Paraneoptera</taxon>
        <taxon>Hemiptera</taxon>
        <taxon>Sternorrhyncha</taxon>
        <taxon>Psylloidea</taxon>
        <taxon>Psyllidae</taxon>
        <taxon>Diaphorininae</taxon>
        <taxon>Diaphorina</taxon>
    </lineage>
</organism>
<keyword evidence="2" id="KW-0472">Membrane</keyword>
<dbReference type="GeneID" id="108252395"/>
<evidence type="ECO:0000313" key="3">
    <source>
        <dbReference type="Proteomes" id="UP000079169"/>
    </source>
</evidence>
<name>A0A1S4EBF9_DIACI</name>
<feature type="compositionally biased region" description="Basic and acidic residues" evidence="1">
    <location>
        <begin position="314"/>
        <end position="333"/>
    </location>
</feature>
<keyword evidence="2" id="KW-1133">Transmembrane helix</keyword>
<accession>A0A1S4EBF9</accession>
<evidence type="ECO:0000256" key="2">
    <source>
        <dbReference type="SAM" id="Phobius"/>
    </source>
</evidence>
<proteinExistence type="predicted"/>
<feature type="compositionally biased region" description="Basic and acidic residues" evidence="1">
    <location>
        <begin position="751"/>
        <end position="762"/>
    </location>
</feature>
<keyword evidence="2" id="KW-0812">Transmembrane</keyword>
<dbReference type="PaxDb" id="121845-A0A1S4EBF9"/>
<feature type="transmembrane region" description="Helical" evidence="2">
    <location>
        <begin position="854"/>
        <end position="874"/>
    </location>
</feature>
<evidence type="ECO:0000256" key="1">
    <source>
        <dbReference type="SAM" id="MobiDB-lite"/>
    </source>
</evidence>
<sequence length="881" mass="99260">MFNPARKAIYYNTPTSSKENILNVKPDCLQKQDNLSESHYWDNLIKMADEEIQKSDHLVELLRKISSGKVNVDTEEVLSTLTTREVTETDLSTAHKSVGDSQSIVQNGIEEHNFINLSSRFKYTLLEPININQLLEKSTSIDFDLCEHFRQFGDEDLDIELGEEEDGCSDSSMPDSISESILNLNHTERSQFGDGDLDIELREEEDAEDVCSDSSMPGSISETILNLNQTDSVNLKVRSQNSIWDNAFNEVSANSSVILTSGTQLRCECSSDDHIHDDDLNDTGYVSIISEEAITEDNIESDEHLQEKVHEIAEKNADGDQKQHEISSKDKSNLDCSDDEDSELDDEKLFLIRTGNKDVEDEDYQNNDFIKETLEQLPDEPKLHFKPSVLQMQANTVDTPFGMDSDESKIELDNITGCEQNSDVIDQSAMPSNDDECEENNKTEPDSTNHSICSEEIESIELDVKNPLDAQRMDCKDEQYFNNTNVTKYPESTIDLTDSNLVSGTSLVIELDVKNPLDAQRTDCKDEQYFNNTNVTKYPESTIDLTDSNLVSGTSLVQSEECSLTNDNTPCNDTDINVENITCQSSDNSNCDFSNSEDSHPNFAASSKHVSFALDNIDEINPTDNSLKYQKCDFAKDAFGSYVNDDLSTQRENIVDTYTQQNDEIEEDFREISSGDCYSLDLINSTDDSITDVDIDCKEHISLTNTAECINDDFVHMLINQCSQIHITRNPFKVNEKTPELDVELAEDNIPEEHHETHDERPTSSGKSMEIRRTDFDDIGDLEAYETDILTPLRSEENYNACGDYENDCTYASLLQELVILEENIPGNNDEESKPQPPRAMFLFGDRDDSARTYMFGFISLSLVVLAISVGAWYQASGVML</sequence>
<keyword evidence="3" id="KW-1185">Reference proteome</keyword>
<dbReference type="AlphaFoldDB" id="A0A1S4EBF9"/>
<gene>
    <name evidence="4" type="primary">LOC108252395</name>
</gene>
<reference evidence="4" key="1">
    <citation type="submission" date="2025-08" db="UniProtKB">
        <authorList>
            <consortium name="RefSeq"/>
        </authorList>
    </citation>
    <scope>IDENTIFICATION</scope>
</reference>
<feature type="region of interest" description="Disordered" evidence="1">
    <location>
        <begin position="425"/>
        <end position="450"/>
    </location>
</feature>
<evidence type="ECO:0000313" key="4">
    <source>
        <dbReference type="RefSeq" id="XP_017299565.1"/>
    </source>
</evidence>
<protein>
    <submittedName>
        <fullName evidence="4">Uncharacterized protein LOC108252395</fullName>
    </submittedName>
</protein>
<feature type="region of interest" description="Disordered" evidence="1">
    <location>
        <begin position="314"/>
        <end position="343"/>
    </location>
</feature>
<dbReference type="KEGG" id="dci:108252395"/>
<dbReference type="Proteomes" id="UP000079169">
    <property type="component" value="Unplaced"/>
</dbReference>
<feature type="region of interest" description="Disordered" evidence="1">
    <location>
        <begin position="748"/>
        <end position="770"/>
    </location>
</feature>